<sequence length="83" mass="9620">MSQWKYIPKFNMTVTAKTTVNLPAIIFTKDKFEHQVVVITGLRIQGPTNNLENIPSKFMWFYNHDAPTTELKEWVAEQLPGPQ</sequence>
<reference evidence="1 2" key="1">
    <citation type="journal article" date="2016" name="Nat. Commun.">
        <title>Extremotolerant tardigrade genome and improved radiotolerance of human cultured cells by tardigrade-unique protein.</title>
        <authorList>
            <person name="Hashimoto T."/>
            <person name="Horikawa D.D."/>
            <person name="Saito Y."/>
            <person name="Kuwahara H."/>
            <person name="Kozuka-Hata H."/>
            <person name="Shin-I T."/>
            <person name="Minakuchi Y."/>
            <person name="Ohishi K."/>
            <person name="Motoyama A."/>
            <person name="Aizu T."/>
            <person name="Enomoto A."/>
            <person name="Kondo K."/>
            <person name="Tanaka S."/>
            <person name="Hara Y."/>
            <person name="Koshikawa S."/>
            <person name="Sagara H."/>
            <person name="Miura T."/>
            <person name="Yokobori S."/>
            <person name="Miyagawa K."/>
            <person name="Suzuki Y."/>
            <person name="Kubo T."/>
            <person name="Oyama M."/>
            <person name="Kohara Y."/>
            <person name="Fujiyama A."/>
            <person name="Arakawa K."/>
            <person name="Katayama T."/>
            <person name="Toyoda A."/>
            <person name="Kunieda T."/>
        </authorList>
    </citation>
    <scope>NUCLEOTIDE SEQUENCE [LARGE SCALE GENOMIC DNA]</scope>
    <source>
        <strain evidence="1 2">YOKOZUNA-1</strain>
    </source>
</reference>
<protein>
    <submittedName>
        <fullName evidence="1">Uncharacterized protein</fullName>
    </submittedName>
</protein>
<keyword evidence="2" id="KW-1185">Reference proteome</keyword>
<evidence type="ECO:0000313" key="1">
    <source>
        <dbReference type="EMBL" id="GAV02896.1"/>
    </source>
</evidence>
<comment type="caution">
    <text evidence="1">The sequence shown here is derived from an EMBL/GenBank/DDBJ whole genome shotgun (WGS) entry which is preliminary data.</text>
</comment>
<gene>
    <name evidence="1" type="primary">RvY_13402-1</name>
    <name evidence="1" type="synonym">RvY_13402.1</name>
    <name evidence="1" type="ORF">RvY_13402</name>
</gene>
<proteinExistence type="predicted"/>
<evidence type="ECO:0000313" key="2">
    <source>
        <dbReference type="Proteomes" id="UP000186922"/>
    </source>
</evidence>
<dbReference type="AlphaFoldDB" id="A0A1D1VPW9"/>
<organism evidence="1 2">
    <name type="scientific">Ramazzottius varieornatus</name>
    <name type="common">Water bear</name>
    <name type="synonym">Tardigrade</name>
    <dbReference type="NCBI Taxonomy" id="947166"/>
    <lineage>
        <taxon>Eukaryota</taxon>
        <taxon>Metazoa</taxon>
        <taxon>Ecdysozoa</taxon>
        <taxon>Tardigrada</taxon>
        <taxon>Eutardigrada</taxon>
        <taxon>Parachela</taxon>
        <taxon>Hypsibioidea</taxon>
        <taxon>Ramazzottiidae</taxon>
        <taxon>Ramazzottius</taxon>
    </lineage>
</organism>
<dbReference type="EMBL" id="BDGG01000008">
    <property type="protein sequence ID" value="GAV02896.1"/>
    <property type="molecule type" value="Genomic_DNA"/>
</dbReference>
<dbReference type="Proteomes" id="UP000186922">
    <property type="component" value="Unassembled WGS sequence"/>
</dbReference>
<name>A0A1D1VPW9_RAMVA</name>
<accession>A0A1D1VPW9</accession>